<evidence type="ECO:0000256" key="2">
    <source>
        <dbReference type="ARBA" id="ARBA00005819"/>
    </source>
</evidence>
<dbReference type="InterPro" id="IPR034353">
    <property type="entry name" value="ABT1/ESF2_RRM"/>
</dbReference>
<dbReference type="SUPFAM" id="SSF54928">
    <property type="entry name" value="RNA-binding domain, RBD"/>
    <property type="match status" value="1"/>
</dbReference>
<reference evidence="8" key="1">
    <citation type="journal article" date="2006" name="Proc. Natl. Acad. Sci. U.S.A.">
        <title>Genome analysis of the smallest free-living eukaryote Ostreococcus tauri unveils many unique features.</title>
        <authorList>
            <person name="Derelle E."/>
            <person name="Ferraz C."/>
            <person name="Rombauts S."/>
            <person name="Rouze P."/>
            <person name="Worden A.Z."/>
            <person name="Robbens S."/>
            <person name="Partensky F."/>
            <person name="Degroeve S."/>
            <person name="Echeynie S."/>
            <person name="Cooke R."/>
            <person name="Saeys Y."/>
            <person name="Wuyts J."/>
            <person name="Jabbari K."/>
            <person name="Bowler C."/>
            <person name="Panaud O."/>
            <person name="Piegu B."/>
            <person name="Ball S.G."/>
            <person name="Ral J.-P."/>
            <person name="Bouget F.-Y."/>
            <person name="Piganeau G."/>
            <person name="De Baets B."/>
            <person name="Picard A."/>
            <person name="Delseny M."/>
            <person name="Demaille J."/>
            <person name="Van de Peer Y."/>
            <person name="Moreau H."/>
        </authorList>
    </citation>
    <scope>NUCLEOTIDE SEQUENCE [LARGE SCALE GENOMIC DNA]</scope>
    <source>
        <strain evidence="8">OTTH 0595 / CCAP 157/2 / RCC745</strain>
    </source>
</reference>
<dbReference type="GO" id="GO:0000472">
    <property type="term" value="P:endonucleolytic cleavage to generate mature 5'-end of SSU-rRNA from (SSU-rRNA, 5.8S rRNA, LSU-rRNA)"/>
    <property type="evidence" value="ECO:0007669"/>
    <property type="project" value="TreeGrafter"/>
</dbReference>
<dbReference type="PANTHER" id="PTHR12311:SF7">
    <property type="entry name" value="ACTIVATOR OF BASAL TRANSCRIPTION 1"/>
    <property type="match status" value="1"/>
</dbReference>
<accession>A0A090M4X6</accession>
<sequence>MKPMRLRQALEAFGETDRMYLTPEDPNARARRKKAGGNTGKKFIEGWVEFKDKKKAKKAASALHGREVGGKRRSAHYYDLWNVRYLPKFKWDNLTEEMEYQKALKEKKMQLELSVAKKERDFFLAKMDQAKALEAMKERRAKRRAAEGAEDDETEEAALARYHREKEEEDNRERKRILRTFKQKAVENPTFVDDTKELANLDLLRSIFVKRD</sequence>
<dbReference type="OrthoDB" id="287393at2759"/>
<evidence type="ECO:0000313" key="7">
    <source>
        <dbReference type="EMBL" id="CEF99285.1"/>
    </source>
</evidence>
<name>A0A090M4X6_OSTTA</name>
<dbReference type="FunCoup" id="A0A090M4X6">
    <property type="interactions" value="1794"/>
</dbReference>
<dbReference type="Pfam" id="PF00076">
    <property type="entry name" value="RRM_1"/>
    <property type="match status" value="1"/>
</dbReference>
<evidence type="ECO:0000256" key="5">
    <source>
        <dbReference type="SAM" id="MobiDB-lite"/>
    </source>
</evidence>
<evidence type="ECO:0000256" key="4">
    <source>
        <dbReference type="ARBA" id="ARBA00023242"/>
    </source>
</evidence>
<keyword evidence="8" id="KW-1185">Reference proteome</keyword>
<dbReference type="Proteomes" id="UP000009170">
    <property type="component" value="Unassembled WGS sequence"/>
</dbReference>
<evidence type="ECO:0000259" key="6">
    <source>
        <dbReference type="Pfam" id="PF00076"/>
    </source>
</evidence>
<evidence type="ECO:0000256" key="3">
    <source>
        <dbReference type="ARBA" id="ARBA00022884"/>
    </source>
</evidence>
<keyword evidence="3" id="KW-0694">RNA-binding</keyword>
<dbReference type="GO" id="GO:0034462">
    <property type="term" value="P:small-subunit processome assembly"/>
    <property type="evidence" value="ECO:0007669"/>
    <property type="project" value="TreeGrafter"/>
</dbReference>
<dbReference type="InterPro" id="IPR000504">
    <property type="entry name" value="RRM_dom"/>
</dbReference>
<dbReference type="EMBL" id="CAID01000010">
    <property type="protein sequence ID" value="CEF99285.1"/>
    <property type="molecule type" value="Genomic_DNA"/>
</dbReference>
<dbReference type="CDD" id="cd12263">
    <property type="entry name" value="RRM_ABT1_like"/>
    <property type="match status" value="1"/>
</dbReference>
<dbReference type="InterPro" id="IPR039119">
    <property type="entry name" value="ABT1/Esf2"/>
</dbReference>
<dbReference type="GO" id="GO:0000447">
    <property type="term" value="P:endonucleolytic cleavage in ITS1 to separate SSU-rRNA from 5.8S rRNA and LSU-rRNA from tricistronic rRNA transcript (SSU-rRNA, 5.8S rRNA, LSU-rRNA)"/>
    <property type="evidence" value="ECO:0007669"/>
    <property type="project" value="TreeGrafter"/>
</dbReference>
<dbReference type="STRING" id="70448.A0A090M4X6"/>
<feature type="domain" description="RRM" evidence="6">
    <location>
        <begin position="38"/>
        <end position="72"/>
    </location>
</feature>
<proteinExistence type="inferred from homology"/>
<evidence type="ECO:0000256" key="1">
    <source>
        <dbReference type="ARBA" id="ARBA00004604"/>
    </source>
</evidence>
<dbReference type="GO" id="GO:0003723">
    <property type="term" value="F:RNA binding"/>
    <property type="evidence" value="ECO:0007669"/>
    <property type="project" value="UniProtKB-KW"/>
</dbReference>
<organism evidence="7 8">
    <name type="scientific">Ostreococcus tauri</name>
    <name type="common">Marine green alga</name>
    <dbReference type="NCBI Taxonomy" id="70448"/>
    <lineage>
        <taxon>Eukaryota</taxon>
        <taxon>Viridiplantae</taxon>
        <taxon>Chlorophyta</taxon>
        <taxon>Mamiellophyceae</taxon>
        <taxon>Mamiellales</taxon>
        <taxon>Bathycoccaceae</taxon>
        <taxon>Ostreococcus</taxon>
    </lineage>
</organism>
<dbReference type="GeneID" id="9832354"/>
<gene>
    <name evidence="7" type="ORF">OT_ostta10g00565</name>
</gene>
<protein>
    <submittedName>
        <fullName evidence="7">Nucleotide-binding, alpha-beta plait</fullName>
    </submittedName>
</protein>
<dbReference type="AlphaFoldDB" id="A0A090M4X6"/>
<evidence type="ECO:0000313" key="8">
    <source>
        <dbReference type="Proteomes" id="UP000009170"/>
    </source>
</evidence>
<dbReference type="InterPro" id="IPR035979">
    <property type="entry name" value="RBD_domain_sf"/>
</dbReference>
<feature type="compositionally biased region" description="Basic and acidic residues" evidence="5">
    <location>
        <begin position="162"/>
        <end position="173"/>
    </location>
</feature>
<comment type="caution">
    <text evidence="7">The sequence shown here is derived from an EMBL/GenBank/DDBJ whole genome shotgun (WGS) entry which is preliminary data.</text>
</comment>
<dbReference type="GO" id="GO:0005730">
    <property type="term" value="C:nucleolus"/>
    <property type="evidence" value="ECO:0007669"/>
    <property type="project" value="UniProtKB-SubCell"/>
</dbReference>
<comment type="subcellular location">
    <subcellularLocation>
        <location evidence="1">Nucleus</location>
        <location evidence="1">Nucleolus</location>
    </subcellularLocation>
</comment>
<dbReference type="KEGG" id="ota:OT_ostta10g00565"/>
<dbReference type="PANTHER" id="PTHR12311">
    <property type="entry name" value="ACTIVATOR OF BASAL TRANSCRIPTION 1"/>
    <property type="match status" value="1"/>
</dbReference>
<keyword evidence="4" id="KW-0539">Nucleus</keyword>
<comment type="similarity">
    <text evidence="2">Belongs to the ESF2/ABP1 family.</text>
</comment>
<reference evidence="7 8" key="2">
    <citation type="journal article" date="2014" name="BMC Genomics">
        <title>An improved genome of the model marine alga Ostreococcus tauri unfolds by assessing Illumina de novo assemblies.</title>
        <authorList>
            <person name="Blanc-Mathieu R."/>
            <person name="Verhelst B."/>
            <person name="Derelle E."/>
            <person name="Rombauts S."/>
            <person name="Bouget F.Y."/>
            <person name="Carre I."/>
            <person name="Chateau A."/>
            <person name="Eyre-Walker A."/>
            <person name="Grimsley N."/>
            <person name="Moreau H."/>
            <person name="Piegu B."/>
            <person name="Rivals E."/>
            <person name="Schackwitz W."/>
            <person name="Van de Peer Y."/>
            <person name="Piganeau G."/>
        </authorList>
    </citation>
    <scope>NUCLEOTIDE SEQUENCE [LARGE SCALE GENOMIC DNA]</scope>
    <source>
        <strain evidence="8">OTTH 0595 / CCAP 157/2 / RCC745</strain>
    </source>
</reference>
<feature type="region of interest" description="Disordered" evidence="5">
    <location>
        <begin position="142"/>
        <end position="173"/>
    </location>
</feature>
<dbReference type="InParanoid" id="A0A090M4X6"/>
<dbReference type="Gene3D" id="3.30.70.330">
    <property type="match status" value="1"/>
</dbReference>
<dbReference type="RefSeq" id="XP_022839746.1">
    <property type="nucleotide sequence ID" value="XM_022983104.1"/>
</dbReference>
<feature type="region of interest" description="Disordered" evidence="5">
    <location>
        <begin position="17"/>
        <end position="39"/>
    </location>
</feature>
<dbReference type="GO" id="GO:0000480">
    <property type="term" value="P:endonucleolytic cleavage in 5'-ETS of tricistronic rRNA transcript (SSU-rRNA, 5.8S rRNA, LSU-rRNA)"/>
    <property type="evidence" value="ECO:0007669"/>
    <property type="project" value="TreeGrafter"/>
</dbReference>
<dbReference type="InterPro" id="IPR012677">
    <property type="entry name" value="Nucleotide-bd_a/b_plait_sf"/>
</dbReference>